<sequence length="784" mass="83443">MPLLRDCRVVDITAGITGPYATKLLADAGADVVKVETSGGDEFRRWSASGADLRGGDSALFQFLNAGKRSVTGSAADPGIRRLLAGADLLVESRLGDDELDAVRAAYPGLDVVSVSPFGRSGPWRDRPWTEFTLQALAGSTAVRGLPGRPPVHAGGRLGEWIAGTYAAVTAMALRTAARRRGQGGEHADVSVLECMSIAMSLYSPLAASLSGTRTGTRIVEIPSVERSADGWVGFCTITGQMFQDFLVMIDRADLLDDPGIIDPKLRQARYEEFQKVIEAWTTTLPTAAIEEIASAMRIPVSPLGTPSTVAENEHFVARGVFLRNASGGFRQPRRPYLVDGDAGPAPRPAPRLGEHDGRIGWAPRGGTRARPDGQPLGGLRVVDLTGFWAGPSGTQVFAAFGADVIKVESTQRPDGMRFTSTRPPTVDGWWEWGAVFQGANAGKRGITLDLTRPEGRETLLALVARADVLVENYSPRVLDNFGITWDVVSAANPRVTLVRMPAFGLDGPWRDRTGFAQTMEQATGLSWMTGYPDAAPMVLKGPCDPVAGLHAVVATLAALERADAQGRGAFVEVPMVETALNVAAEVVIEYEAYGAEIMRAGNHGPVSAPQNIYQCGDPGADEWVALAIATDEQWAALRAVIGDPAWASEPELASAAGRRRAHDEIDARIAAYCAGRDPAQLAESLLSAGIPAARVVPAAEALDNPQFAERGFAERIEHPLLGSQQLPGLPLRMASRREPWFSRPAPMLGQHNDEVLGAVAGLSPARIAELRGAGIVGQRPDNL</sequence>
<dbReference type="Proteomes" id="UP000460272">
    <property type="component" value="Unassembled WGS sequence"/>
</dbReference>
<evidence type="ECO:0000313" key="4">
    <source>
        <dbReference type="Proteomes" id="UP000460272"/>
    </source>
</evidence>
<dbReference type="AlphaFoldDB" id="A0A6P2BUE6"/>
<gene>
    <name evidence="3" type="ORF">EAS64_25355</name>
</gene>
<name>A0A6P2BUE6_9ACTN</name>
<reference evidence="3 4" key="1">
    <citation type="submission" date="2018-11" db="EMBL/GenBank/DDBJ databases">
        <title>Trebonia kvetii gen.nov., sp.nov., a novel acidophilic actinobacterium, and proposal of the new actinobacterial family Treboniaceae fam. nov.</title>
        <authorList>
            <person name="Rapoport D."/>
            <person name="Sagova-Mareckova M."/>
            <person name="Sedlacek I."/>
            <person name="Provaznik J."/>
            <person name="Kralova S."/>
            <person name="Pavlinic D."/>
            <person name="Benes V."/>
            <person name="Kopecky J."/>
        </authorList>
    </citation>
    <scope>NUCLEOTIDE SEQUENCE [LARGE SCALE GENOMIC DNA]</scope>
    <source>
        <strain evidence="3 4">15Tr583</strain>
    </source>
</reference>
<dbReference type="InterPro" id="IPR044855">
    <property type="entry name" value="CoA-Trfase_III_dom3_sf"/>
</dbReference>
<dbReference type="EMBL" id="RPFW01000005">
    <property type="protein sequence ID" value="TVZ02712.1"/>
    <property type="molecule type" value="Genomic_DNA"/>
</dbReference>
<accession>A0A6P2BUE6</accession>
<dbReference type="InterPro" id="IPR003673">
    <property type="entry name" value="CoA-Trfase_fam_III"/>
</dbReference>
<keyword evidence="4" id="KW-1185">Reference proteome</keyword>
<keyword evidence="1 3" id="KW-0808">Transferase</keyword>
<dbReference type="PANTHER" id="PTHR48207">
    <property type="entry name" value="SUCCINATE--HYDROXYMETHYLGLUTARATE COA-TRANSFERASE"/>
    <property type="match status" value="1"/>
</dbReference>
<comment type="caution">
    <text evidence="3">The sequence shown here is derived from an EMBL/GenBank/DDBJ whole genome shotgun (WGS) entry which is preliminary data.</text>
</comment>
<proteinExistence type="predicted"/>
<dbReference type="SUPFAM" id="SSF89796">
    <property type="entry name" value="CoA-transferase family III (CaiB/BaiF)"/>
    <property type="match status" value="2"/>
</dbReference>
<dbReference type="PANTHER" id="PTHR48207:SF3">
    <property type="entry name" value="SUCCINATE--HYDROXYMETHYLGLUTARATE COA-TRANSFERASE"/>
    <property type="match status" value="1"/>
</dbReference>
<dbReference type="Gene3D" id="3.30.1540.10">
    <property type="entry name" value="formyl-coa transferase, domain 3"/>
    <property type="match status" value="2"/>
</dbReference>
<evidence type="ECO:0000256" key="2">
    <source>
        <dbReference type="SAM" id="MobiDB-lite"/>
    </source>
</evidence>
<dbReference type="InterPro" id="IPR023606">
    <property type="entry name" value="CoA-Trfase_III_dom_1_sf"/>
</dbReference>
<dbReference type="OrthoDB" id="9797653at2"/>
<evidence type="ECO:0000313" key="3">
    <source>
        <dbReference type="EMBL" id="TVZ02712.1"/>
    </source>
</evidence>
<organism evidence="3 4">
    <name type="scientific">Trebonia kvetii</name>
    <dbReference type="NCBI Taxonomy" id="2480626"/>
    <lineage>
        <taxon>Bacteria</taxon>
        <taxon>Bacillati</taxon>
        <taxon>Actinomycetota</taxon>
        <taxon>Actinomycetes</taxon>
        <taxon>Streptosporangiales</taxon>
        <taxon>Treboniaceae</taxon>
        <taxon>Trebonia</taxon>
    </lineage>
</organism>
<dbReference type="GO" id="GO:0008410">
    <property type="term" value="F:CoA-transferase activity"/>
    <property type="evidence" value="ECO:0007669"/>
    <property type="project" value="TreeGrafter"/>
</dbReference>
<protein>
    <submittedName>
        <fullName evidence="3">CoA transferase</fullName>
    </submittedName>
</protein>
<dbReference type="Pfam" id="PF02515">
    <property type="entry name" value="CoA_transf_3"/>
    <property type="match status" value="2"/>
</dbReference>
<feature type="region of interest" description="Disordered" evidence="2">
    <location>
        <begin position="334"/>
        <end position="375"/>
    </location>
</feature>
<dbReference type="Gene3D" id="3.40.50.10540">
    <property type="entry name" value="Crotonobetainyl-coa:carnitine coa-transferase, domain 1"/>
    <property type="match status" value="2"/>
</dbReference>
<dbReference type="InterPro" id="IPR050483">
    <property type="entry name" value="CoA-transferase_III_domain"/>
</dbReference>
<evidence type="ECO:0000256" key="1">
    <source>
        <dbReference type="ARBA" id="ARBA00022679"/>
    </source>
</evidence>